<dbReference type="SUPFAM" id="SSF46915">
    <property type="entry name" value="Polynucleotide phosphorylase/guanosine pentaphosphate synthase (PNPase/GPSI), domain 3"/>
    <property type="match status" value="1"/>
</dbReference>
<dbReference type="EMBL" id="KI659341">
    <property type="protein sequence ID" value="ETN79788.1"/>
    <property type="molecule type" value="Genomic_DNA"/>
</dbReference>
<dbReference type="GO" id="GO:0003723">
    <property type="term" value="F:RNA binding"/>
    <property type="evidence" value="ECO:0007669"/>
    <property type="project" value="UniProtKB-KW"/>
</dbReference>
<evidence type="ECO:0000313" key="4">
    <source>
        <dbReference type="Proteomes" id="UP000053676"/>
    </source>
</evidence>
<dbReference type="InterPro" id="IPR027408">
    <property type="entry name" value="PNPase/RNase_PH_dom_sf"/>
</dbReference>
<dbReference type="GO" id="GO:0005829">
    <property type="term" value="C:cytosol"/>
    <property type="evidence" value="ECO:0007669"/>
    <property type="project" value="TreeGrafter"/>
</dbReference>
<dbReference type="Pfam" id="PF01138">
    <property type="entry name" value="RNase_PH"/>
    <property type="match status" value="1"/>
</dbReference>
<sequence>MARFASGAVVASAGDSSVLSTCVFRGTVGEFQPGQDFLPLLVDFKQSAAAVGKIPTNYLRRELGQTDADILASRVIDRSLRPLFPESWRNETQLLLNPTRSLMRQSRLDMLLTGCGDRRTVMIEMDGDQVPTERLEAAVDEGLNAVDKVIAAMDELQRQSGKEKTALSKLRFPQELENEVRALCEERLYYILSDPTHDKISRDEAIKYITRTSMTICAYNARTLASEAAIEDLMM</sequence>
<dbReference type="SUPFAM" id="SSF55666">
    <property type="entry name" value="Ribonuclease PH domain 2-like"/>
    <property type="match status" value="1"/>
</dbReference>
<feature type="domain" description="Exoribonuclease phosphorolytic" evidence="2">
    <location>
        <begin position="2"/>
        <end position="94"/>
    </location>
</feature>
<dbReference type="Gene3D" id="3.30.230.70">
    <property type="entry name" value="GHMP Kinase, N-terminal domain"/>
    <property type="match status" value="2"/>
</dbReference>
<name>W2TDA4_NECAM</name>
<keyword evidence="1" id="KW-0694">RNA-binding</keyword>
<dbReference type="KEGG" id="nai:NECAME_09621"/>
<dbReference type="InterPro" id="IPR020568">
    <property type="entry name" value="Ribosomal_Su5_D2-typ_SF"/>
</dbReference>
<evidence type="ECO:0000256" key="1">
    <source>
        <dbReference type="ARBA" id="ARBA00022884"/>
    </source>
</evidence>
<organism evidence="3 4">
    <name type="scientific">Necator americanus</name>
    <name type="common">Human hookworm</name>
    <dbReference type="NCBI Taxonomy" id="51031"/>
    <lineage>
        <taxon>Eukaryota</taxon>
        <taxon>Metazoa</taxon>
        <taxon>Ecdysozoa</taxon>
        <taxon>Nematoda</taxon>
        <taxon>Chromadorea</taxon>
        <taxon>Rhabditida</taxon>
        <taxon>Rhabditina</taxon>
        <taxon>Rhabditomorpha</taxon>
        <taxon>Strongyloidea</taxon>
        <taxon>Ancylostomatidae</taxon>
        <taxon>Bunostominae</taxon>
        <taxon>Necator</taxon>
    </lineage>
</organism>
<dbReference type="GO" id="GO:0004654">
    <property type="term" value="F:polyribonucleotide nucleotidyltransferase activity"/>
    <property type="evidence" value="ECO:0007669"/>
    <property type="project" value="InterPro"/>
</dbReference>
<dbReference type="STRING" id="51031.W2TDA4"/>
<evidence type="ECO:0000313" key="3">
    <source>
        <dbReference type="EMBL" id="ETN79788.1"/>
    </source>
</evidence>
<dbReference type="GO" id="GO:0000958">
    <property type="term" value="P:mitochondrial mRNA catabolic process"/>
    <property type="evidence" value="ECO:0007669"/>
    <property type="project" value="TreeGrafter"/>
</dbReference>
<dbReference type="InterPro" id="IPR001247">
    <property type="entry name" value="ExoRNase_PH_dom1"/>
</dbReference>
<accession>W2TDA4</accession>
<dbReference type="PANTHER" id="PTHR11252:SF0">
    <property type="entry name" value="POLYRIBONUCLEOTIDE NUCLEOTIDYLTRANSFERASE 1, MITOCHONDRIAL"/>
    <property type="match status" value="1"/>
</dbReference>
<dbReference type="Proteomes" id="UP000053676">
    <property type="component" value="Unassembled WGS sequence"/>
</dbReference>
<dbReference type="GO" id="GO:0005739">
    <property type="term" value="C:mitochondrion"/>
    <property type="evidence" value="ECO:0007669"/>
    <property type="project" value="TreeGrafter"/>
</dbReference>
<gene>
    <name evidence="3" type="ORF">NECAME_09621</name>
</gene>
<dbReference type="OrthoDB" id="437922at2759"/>
<protein>
    <recommendedName>
        <fullName evidence="2">Exoribonuclease phosphorolytic domain-containing protein</fullName>
    </recommendedName>
</protein>
<dbReference type="GO" id="GO:0000965">
    <property type="term" value="P:mitochondrial RNA 3'-end processing"/>
    <property type="evidence" value="ECO:0007669"/>
    <property type="project" value="TreeGrafter"/>
</dbReference>
<dbReference type="PANTHER" id="PTHR11252">
    <property type="entry name" value="POLYRIBONUCLEOTIDE NUCLEOTIDYLTRANSFERASE"/>
    <property type="match status" value="1"/>
</dbReference>
<reference evidence="4" key="1">
    <citation type="journal article" date="2014" name="Nat. Genet.">
        <title>Genome of the human hookworm Necator americanus.</title>
        <authorList>
            <person name="Tang Y.T."/>
            <person name="Gao X."/>
            <person name="Rosa B.A."/>
            <person name="Abubucker S."/>
            <person name="Hallsworth-Pepin K."/>
            <person name="Martin J."/>
            <person name="Tyagi R."/>
            <person name="Heizer E."/>
            <person name="Zhang X."/>
            <person name="Bhonagiri-Palsikar V."/>
            <person name="Minx P."/>
            <person name="Warren W.C."/>
            <person name="Wang Q."/>
            <person name="Zhan B."/>
            <person name="Hotez P.J."/>
            <person name="Sternberg P.W."/>
            <person name="Dougall A."/>
            <person name="Gaze S.T."/>
            <person name="Mulvenna J."/>
            <person name="Sotillo J."/>
            <person name="Ranganathan S."/>
            <person name="Rabelo E.M."/>
            <person name="Wilson R.K."/>
            <person name="Felgner P.L."/>
            <person name="Bethony J."/>
            <person name="Hawdon J.M."/>
            <person name="Gasser R.B."/>
            <person name="Loukas A."/>
            <person name="Mitreva M."/>
        </authorList>
    </citation>
    <scope>NUCLEOTIDE SEQUENCE [LARGE SCALE GENOMIC DNA]</scope>
</reference>
<dbReference type="InterPro" id="IPR036456">
    <property type="entry name" value="PNPase_PH_RNA-bd_sf"/>
</dbReference>
<dbReference type="Gene3D" id="1.10.10.400">
    <property type="entry name" value="Polyribonucleotide nucleotidyltransferase, RNA-binding domain"/>
    <property type="match status" value="1"/>
</dbReference>
<dbReference type="InterPro" id="IPR012162">
    <property type="entry name" value="PNPase"/>
</dbReference>
<keyword evidence="4" id="KW-1185">Reference proteome</keyword>
<proteinExistence type="predicted"/>
<dbReference type="InterPro" id="IPR036345">
    <property type="entry name" value="ExoRNase_PH_dom2_sf"/>
</dbReference>
<dbReference type="AlphaFoldDB" id="W2TDA4"/>
<evidence type="ECO:0000259" key="2">
    <source>
        <dbReference type="Pfam" id="PF01138"/>
    </source>
</evidence>
<dbReference type="GO" id="GO:0000175">
    <property type="term" value="F:3'-5'-RNA exonuclease activity"/>
    <property type="evidence" value="ECO:0007669"/>
    <property type="project" value="TreeGrafter"/>
</dbReference>
<dbReference type="SUPFAM" id="SSF54211">
    <property type="entry name" value="Ribosomal protein S5 domain 2-like"/>
    <property type="match status" value="1"/>
</dbReference>